<sequence length="102" mass="11741">MQRVDRGIEIAVLLLQTRKLGVEFALILVVHGCKLTDKHDKVVADEAAAAWRNIVLGHAPRKLDWFRSHDWLQISRKICMWHFASPIDSPAHLCTLHRPDRT</sequence>
<evidence type="ECO:0000313" key="2">
    <source>
        <dbReference type="Proteomes" id="UP000328092"/>
    </source>
</evidence>
<dbReference type="Proteomes" id="UP000328092">
    <property type="component" value="Unassembled WGS sequence"/>
</dbReference>
<organism evidence="1 2">
    <name type="scientific">Bradyrhizobium ivorense</name>
    <dbReference type="NCBI Taxonomy" id="2511166"/>
    <lineage>
        <taxon>Bacteria</taxon>
        <taxon>Pseudomonadati</taxon>
        <taxon>Pseudomonadota</taxon>
        <taxon>Alphaproteobacteria</taxon>
        <taxon>Hyphomicrobiales</taxon>
        <taxon>Nitrobacteraceae</taxon>
        <taxon>Bradyrhizobium</taxon>
    </lineage>
</organism>
<protein>
    <submittedName>
        <fullName evidence="1">Uncharacterized protein</fullName>
    </submittedName>
</protein>
<name>A0A508ST21_9BRAD</name>
<evidence type="ECO:0000313" key="1">
    <source>
        <dbReference type="EMBL" id="VIO66045.1"/>
    </source>
</evidence>
<dbReference type="AlphaFoldDB" id="A0A508ST21"/>
<accession>A0A508ST21</accession>
<gene>
    <name evidence="1" type="ORF">CI1B_11570</name>
</gene>
<proteinExistence type="predicted"/>
<comment type="caution">
    <text evidence="1">The sequence shown here is derived from an EMBL/GenBank/DDBJ whole genome shotgun (WGS) entry which is preliminary data.</text>
</comment>
<keyword evidence="2" id="KW-1185">Reference proteome</keyword>
<reference evidence="1" key="1">
    <citation type="submission" date="2019-02" db="EMBL/GenBank/DDBJ databases">
        <authorList>
            <person name="Pothier F.J."/>
        </authorList>
    </citation>
    <scope>NUCLEOTIDE SEQUENCE</scope>
    <source>
        <strain evidence="1">CI-1B</strain>
    </source>
</reference>
<dbReference type="EMBL" id="CAADFC020000004">
    <property type="protein sequence ID" value="VIO66045.1"/>
    <property type="molecule type" value="Genomic_DNA"/>
</dbReference>